<sequence length="271" mass="31387">MSSMSSPPTIDEEPHSPEPTPESRTRRKGKAQHIRQRGCQKFWITYDRACKCDVKISIKSRDKPKAAKTKAASPHPLDLIQHVEVGEVEVREPLVSEEELEQLWEDFKKIHKRYLWTLLSTGGSFVVTVQPGLIRNEAFNLAVGFTDLRDLMTWQQLDVSIIQVLLVIIPRKDLVLCIDSKVVEDRVFAIESHLRKVYEQYLQRSGQSEGNRTCDWSMCQGPSQTSDWECGYYVMKNMDFIIRHLTRTFPEPPLLTNPYSLQALNDVRQKW</sequence>
<dbReference type="Gene3D" id="3.40.395.10">
    <property type="entry name" value="Adenoviral Proteinase, Chain A"/>
    <property type="match status" value="1"/>
</dbReference>
<evidence type="ECO:0000256" key="1">
    <source>
        <dbReference type="SAM" id="MobiDB-lite"/>
    </source>
</evidence>
<keyword evidence="3" id="KW-1185">Reference proteome</keyword>
<feature type="region of interest" description="Disordered" evidence="1">
    <location>
        <begin position="1"/>
        <end position="33"/>
    </location>
</feature>
<organism evidence="2 3">
    <name type="scientific">Carex littledalei</name>
    <dbReference type="NCBI Taxonomy" id="544730"/>
    <lineage>
        <taxon>Eukaryota</taxon>
        <taxon>Viridiplantae</taxon>
        <taxon>Streptophyta</taxon>
        <taxon>Embryophyta</taxon>
        <taxon>Tracheophyta</taxon>
        <taxon>Spermatophyta</taxon>
        <taxon>Magnoliopsida</taxon>
        <taxon>Liliopsida</taxon>
        <taxon>Poales</taxon>
        <taxon>Cyperaceae</taxon>
        <taxon>Cyperoideae</taxon>
        <taxon>Cariceae</taxon>
        <taxon>Carex</taxon>
        <taxon>Carex subgen. Euthyceras</taxon>
    </lineage>
</organism>
<gene>
    <name evidence="2" type="ORF">FCM35_KLT16491</name>
</gene>
<protein>
    <recommendedName>
        <fullName evidence="4">Ubiquitin-like protease family profile domain-containing protein</fullName>
    </recommendedName>
</protein>
<reference evidence="2" key="1">
    <citation type="submission" date="2020-01" db="EMBL/GenBank/DDBJ databases">
        <title>Genome sequence of Kobresia littledalei, the first chromosome-level genome in the family Cyperaceae.</title>
        <authorList>
            <person name="Qu G."/>
        </authorList>
    </citation>
    <scope>NUCLEOTIDE SEQUENCE</scope>
    <source>
        <strain evidence="2">C.B.Clarke</strain>
        <tissue evidence="2">Leaf</tissue>
    </source>
</reference>
<dbReference type="AlphaFoldDB" id="A0A833QZ97"/>
<comment type="caution">
    <text evidence="2">The sequence shown here is derived from an EMBL/GenBank/DDBJ whole genome shotgun (WGS) entry which is preliminary data.</text>
</comment>
<proteinExistence type="predicted"/>
<evidence type="ECO:0008006" key="4">
    <source>
        <dbReference type="Google" id="ProtNLM"/>
    </source>
</evidence>
<evidence type="ECO:0000313" key="2">
    <source>
        <dbReference type="EMBL" id="KAF3339020.1"/>
    </source>
</evidence>
<feature type="compositionally biased region" description="Basic and acidic residues" evidence="1">
    <location>
        <begin position="12"/>
        <end position="24"/>
    </location>
</feature>
<dbReference type="EMBL" id="SWLB01000004">
    <property type="protein sequence ID" value="KAF3339020.1"/>
    <property type="molecule type" value="Genomic_DNA"/>
</dbReference>
<dbReference type="Proteomes" id="UP000623129">
    <property type="component" value="Unassembled WGS sequence"/>
</dbReference>
<evidence type="ECO:0000313" key="3">
    <source>
        <dbReference type="Proteomes" id="UP000623129"/>
    </source>
</evidence>
<name>A0A833QZ97_9POAL</name>
<dbReference type="InterPro" id="IPR038765">
    <property type="entry name" value="Papain-like_cys_pep_sf"/>
</dbReference>
<dbReference type="OrthoDB" id="1869436at2759"/>
<dbReference type="SUPFAM" id="SSF54001">
    <property type="entry name" value="Cysteine proteinases"/>
    <property type="match status" value="1"/>
</dbReference>
<accession>A0A833QZ97</accession>